<evidence type="ECO:0000313" key="2">
    <source>
        <dbReference type="Proteomes" id="UP000318815"/>
    </source>
</evidence>
<protein>
    <submittedName>
        <fullName evidence="1">Uncharacterized protein</fullName>
    </submittedName>
</protein>
<name>A0A5C6LPJ7_9BACT</name>
<evidence type="ECO:0000313" key="1">
    <source>
        <dbReference type="EMBL" id="TWV97358.1"/>
    </source>
</evidence>
<keyword evidence="2" id="KW-1185">Reference proteome</keyword>
<proteinExistence type="predicted"/>
<dbReference type="Proteomes" id="UP000318815">
    <property type="component" value="Unassembled WGS sequence"/>
</dbReference>
<dbReference type="AlphaFoldDB" id="A0A5C6LPJ7"/>
<reference evidence="1 2" key="1">
    <citation type="submission" date="2019-08" db="EMBL/GenBank/DDBJ databases">
        <title>Whole genome sequencing of chitin degrading bacteria Chitinophaga pinensis YS16.</title>
        <authorList>
            <person name="Singh R.P."/>
            <person name="Manchanda G."/>
            <person name="Maurya I.K."/>
            <person name="Joshi N.K."/>
            <person name="Srivastava A.K."/>
        </authorList>
    </citation>
    <scope>NUCLEOTIDE SEQUENCE [LARGE SCALE GENOMIC DNA]</scope>
    <source>
        <strain evidence="1 2">YS-16</strain>
    </source>
</reference>
<sequence length="116" mass="13211">MDTILATLAPATPGNYHYQFVLSPELIKDLDLSLDDTYIISFETTKAVNTTSGTMMAIFQMKHMLKNVRSYCREVSNSKNTNYNNLPFPPEQINSLIEQVPHSLYISAQKMKMSCR</sequence>
<dbReference type="EMBL" id="VOHS01000030">
    <property type="protein sequence ID" value="TWV97358.1"/>
    <property type="molecule type" value="Genomic_DNA"/>
</dbReference>
<comment type="caution">
    <text evidence="1">The sequence shown here is derived from an EMBL/GenBank/DDBJ whole genome shotgun (WGS) entry which is preliminary data.</text>
</comment>
<gene>
    <name evidence="1" type="ORF">FEF09_22110</name>
</gene>
<accession>A0A5C6LPJ7</accession>
<organism evidence="1 2">
    <name type="scientific">Chitinophaga pinensis</name>
    <dbReference type="NCBI Taxonomy" id="79329"/>
    <lineage>
        <taxon>Bacteria</taxon>
        <taxon>Pseudomonadati</taxon>
        <taxon>Bacteroidota</taxon>
        <taxon>Chitinophagia</taxon>
        <taxon>Chitinophagales</taxon>
        <taxon>Chitinophagaceae</taxon>
        <taxon>Chitinophaga</taxon>
    </lineage>
</organism>
<dbReference type="RefSeq" id="WP_146307121.1">
    <property type="nucleotide sequence ID" value="NZ_VOHS01000030.1"/>
</dbReference>